<dbReference type="AlphaFoldDB" id="A0AB40D4F2"/>
<dbReference type="FunFam" id="1.25.40.10:FF:000184">
    <property type="entry name" value="Pentatricopeptide repeat-containing protein, chloroplastic"/>
    <property type="match status" value="1"/>
</dbReference>
<keyword evidence="3" id="KW-1185">Reference proteome</keyword>
<dbReference type="Pfam" id="PF01535">
    <property type="entry name" value="PPR"/>
    <property type="match status" value="6"/>
</dbReference>
<dbReference type="PANTHER" id="PTHR47926">
    <property type="entry name" value="PENTATRICOPEPTIDE REPEAT-CONTAINING PROTEIN"/>
    <property type="match status" value="1"/>
</dbReference>
<dbReference type="NCBIfam" id="TIGR00756">
    <property type="entry name" value="PPR"/>
    <property type="match status" value="7"/>
</dbReference>
<dbReference type="InterPro" id="IPR046960">
    <property type="entry name" value="PPR_At4g14850-like_plant"/>
</dbReference>
<feature type="repeat" description="PPR" evidence="2">
    <location>
        <begin position="74"/>
        <end position="108"/>
    </location>
</feature>
<evidence type="ECO:0000313" key="4">
    <source>
        <dbReference type="RefSeq" id="XP_039146278.1"/>
    </source>
</evidence>
<dbReference type="Gene3D" id="1.25.40.10">
    <property type="entry name" value="Tetratricopeptide repeat domain"/>
    <property type="match status" value="4"/>
</dbReference>
<dbReference type="GO" id="GO:0003723">
    <property type="term" value="F:RNA binding"/>
    <property type="evidence" value="ECO:0007669"/>
    <property type="project" value="InterPro"/>
</dbReference>
<feature type="repeat" description="PPR" evidence="2">
    <location>
        <begin position="270"/>
        <end position="304"/>
    </location>
</feature>
<evidence type="ECO:0000313" key="3">
    <source>
        <dbReference type="Proteomes" id="UP001515500"/>
    </source>
</evidence>
<dbReference type="InterPro" id="IPR011990">
    <property type="entry name" value="TPR-like_helical_dom_sf"/>
</dbReference>
<organism evidence="3 4">
    <name type="scientific">Dioscorea cayennensis subsp. rotundata</name>
    <name type="common">White Guinea yam</name>
    <name type="synonym">Dioscorea rotundata</name>
    <dbReference type="NCBI Taxonomy" id="55577"/>
    <lineage>
        <taxon>Eukaryota</taxon>
        <taxon>Viridiplantae</taxon>
        <taxon>Streptophyta</taxon>
        <taxon>Embryophyta</taxon>
        <taxon>Tracheophyta</taxon>
        <taxon>Spermatophyta</taxon>
        <taxon>Magnoliopsida</taxon>
        <taxon>Liliopsida</taxon>
        <taxon>Dioscoreales</taxon>
        <taxon>Dioscoreaceae</taxon>
        <taxon>Dioscorea</taxon>
    </lineage>
</organism>
<evidence type="ECO:0000256" key="2">
    <source>
        <dbReference type="PROSITE-ProRule" id="PRU00708"/>
    </source>
</evidence>
<dbReference type="PROSITE" id="PS51375">
    <property type="entry name" value="PPR"/>
    <property type="match status" value="6"/>
</dbReference>
<dbReference type="InterPro" id="IPR002885">
    <property type="entry name" value="PPR_rpt"/>
</dbReference>
<accession>A0AB40D4F2</accession>
<protein>
    <submittedName>
        <fullName evidence="4">LOW QUALITY PROTEIN: pentatricopeptide repeat-containing protein At3g29230-like</fullName>
    </submittedName>
</protein>
<proteinExistence type="predicted"/>
<dbReference type="GeneID" id="120283636"/>
<dbReference type="Pfam" id="PF20431">
    <property type="entry name" value="E_motif"/>
    <property type="match status" value="1"/>
</dbReference>
<dbReference type="Proteomes" id="UP001515500">
    <property type="component" value="Chromosome 19"/>
</dbReference>
<feature type="repeat" description="PPR" evidence="2">
    <location>
        <begin position="340"/>
        <end position="370"/>
    </location>
</feature>
<feature type="repeat" description="PPR" evidence="2">
    <location>
        <begin position="177"/>
        <end position="207"/>
    </location>
</feature>
<gene>
    <name evidence="4" type="primary">LOC120283636</name>
</gene>
<dbReference type="InterPro" id="IPR046848">
    <property type="entry name" value="E_motif"/>
</dbReference>
<dbReference type="Pfam" id="PF13041">
    <property type="entry name" value="PPR_2"/>
    <property type="match status" value="2"/>
</dbReference>
<keyword evidence="1" id="KW-0677">Repeat</keyword>
<dbReference type="RefSeq" id="XP_039146278.1">
    <property type="nucleotide sequence ID" value="XM_039290344.1"/>
</dbReference>
<name>A0AB40D4F2_DIOCR</name>
<sequence>MAGSASLLSQRHHFEHSLSEHRHNPHHLKQLHSQILKFNLYDDPFVAPKLISSYSNCHLLPLAVNVFNQVRHPNALLFNTMIREYGNHSQHSDAVLAFLKMQKDGVFPDNFTFTFLLKACSGHCAMSFVRMMHAQIVKLGFLSDIFVPNSLIDSYSKVGRCGLVFAKRVFDEMPERDVVSWNSMIAGLVRAGELMEATEVFDQMQNRDIVSWNSMLDGYVKTGDMDKAFALFERMPERNVVSWCSLVSGYCENGDMDMARMLFDRMPSKNLVSWTVMISGYAEKGLAGEAYCLFRQMKEAGLEADEAAIVSILAACTESGLIGFGKKVHAYVEGTELKFVIRVCNALVDMYAKCGNLDRAWGVFEGMAERNLVSWNSMIQGLVVNGLNEQALNLYASMKSEDFTPDGVTFIGVLCACTHIGLIEEGWRFFESMESDYNITPQIEHYGCMIDLLGQGGLLEDAVDLLKSMPFESNAIMWGTLLCACRKHNNVELAEEVVEQLIQFEPSKAGNYAILSNIYASASRWVGLNKTRLKILATENEFMKSDRYHSHSERVLRIVHRLDQHLKQAAHVP</sequence>
<dbReference type="FunFam" id="1.25.40.10:FF:000344">
    <property type="entry name" value="Pentatricopeptide repeat-containing protein"/>
    <property type="match status" value="1"/>
</dbReference>
<dbReference type="GO" id="GO:0009451">
    <property type="term" value="P:RNA modification"/>
    <property type="evidence" value="ECO:0007669"/>
    <property type="project" value="InterPro"/>
</dbReference>
<dbReference type="PANTHER" id="PTHR47926:SF413">
    <property type="entry name" value="REPEAT (TPR)-LIKE SUPERFAMILY PROTEIN, PUTATIVE-RELATED"/>
    <property type="match status" value="1"/>
</dbReference>
<reference evidence="4" key="1">
    <citation type="submission" date="2025-08" db="UniProtKB">
        <authorList>
            <consortium name="RefSeq"/>
        </authorList>
    </citation>
    <scope>IDENTIFICATION</scope>
</reference>
<feature type="repeat" description="PPR" evidence="2">
    <location>
        <begin position="371"/>
        <end position="405"/>
    </location>
</feature>
<feature type="repeat" description="PPR" evidence="2">
    <location>
        <begin position="208"/>
        <end position="242"/>
    </location>
</feature>
<dbReference type="FunFam" id="1.25.40.10:FF:000348">
    <property type="entry name" value="Pentatricopeptide repeat-containing protein chloroplastic"/>
    <property type="match status" value="1"/>
</dbReference>
<evidence type="ECO:0000256" key="1">
    <source>
        <dbReference type="ARBA" id="ARBA00022737"/>
    </source>
</evidence>